<name>A0A0G2JZW6_RAT</name>
<protein>
    <submittedName>
        <fullName evidence="2">Shortage in chiasmata 1</fullName>
    </submittedName>
</protein>
<proteinExistence type="predicted"/>
<dbReference type="CTD" id="158401"/>
<gene>
    <name evidence="2 4" type="primary">Shoc1</name>
</gene>
<reference evidence="2" key="3">
    <citation type="submission" date="2025-09" db="UniProtKB">
        <authorList>
            <consortium name="Ensembl"/>
        </authorList>
    </citation>
    <scope>IDENTIFICATION</scope>
    <source>
        <strain evidence="2">Brown Norway</strain>
    </source>
</reference>
<dbReference type="InterPro" id="IPR039991">
    <property type="entry name" value="SHOC1"/>
</dbReference>
<reference evidence="2" key="2">
    <citation type="submission" date="2025-08" db="UniProtKB">
        <authorList>
            <consortium name="Ensembl"/>
        </authorList>
    </citation>
    <scope>IDENTIFICATION</scope>
    <source>
        <strain evidence="2">Brown Norway</strain>
    </source>
</reference>
<dbReference type="GO" id="GO:0007131">
    <property type="term" value="P:reciprocal meiotic recombination"/>
    <property type="evidence" value="ECO:0000266"/>
    <property type="project" value="RGD"/>
</dbReference>
<evidence type="ECO:0000256" key="1">
    <source>
        <dbReference type="SAM" id="MobiDB-lite"/>
    </source>
</evidence>
<dbReference type="RGD" id="1586646">
    <property type="gene designation" value="Shoc1"/>
</dbReference>
<evidence type="ECO:0000313" key="4">
    <source>
        <dbReference type="RGD" id="1586646"/>
    </source>
</evidence>
<feature type="region of interest" description="Disordered" evidence="1">
    <location>
        <begin position="479"/>
        <end position="526"/>
    </location>
</feature>
<dbReference type="GO" id="GO:0000712">
    <property type="term" value="P:resolution of meiotic recombination intermediates"/>
    <property type="evidence" value="ECO:0000266"/>
    <property type="project" value="RGD"/>
</dbReference>
<dbReference type="PANTHER" id="PTHR35668:SF1">
    <property type="entry name" value="PROTEIN SHORTAGE IN CHIASMATA 1 ORTHOLOG"/>
    <property type="match status" value="1"/>
</dbReference>
<dbReference type="STRING" id="10116.ENSRNOP00000071212"/>
<dbReference type="GO" id="GO:0007130">
    <property type="term" value="P:synaptonemal complex assembly"/>
    <property type="evidence" value="ECO:0000266"/>
    <property type="project" value="RGD"/>
</dbReference>
<sequence>MALNGRAMFSAFKYYAIDYLYENTVKERLYRDALLLQIPSCLNQDRKIIDDKYRSPWTRAIPVLEITDNSILDEWRARFCVEDVLEKKTVTGRMINGTFEEIVPSSNPNSPSGVEDDKSEPWKGYVEDFTPVKCSPAYPGVKVEHQGLLIDEEMIFMNKAMDNHLPTVNTLLSRLKLYLVKDPLLEFKEGPCGKDNFMECFSVQEHSESFVRDFRMAEETFCKEKLPSVFPFELKSLMSTNSKQEILVLPPSKLKELLDSIPKTVDSVDENEHFNRDLSSKHGFDTEDISCSSTENLTCARLCEPECDEPGELEMPPSHLSLPRQHSSVNSLYAGFQTFPFSAACKINLLGAGESANTYCMLWQLGSCRNSWVSFLLTVPRFQETSSQYSLADMRNIFSVKGDSLVIHPAKTKGWRQARLNPVMAETLEHLQAYLCHNGLSAQETKLEIFLPTKVLELESWLEPKNSPSLLLPISEKSADAHQLHPQKRPSSEREGPRLRLSAEQRASVKNSNMEANPKSGQEPAARMMQKTDNGCVGLGNPVPSVESASSSQIKTSYDKNRDDLDLLSEFIILRSKHQTFLSEAEVKSQDQNNEFQDKEKYSLTLQEESPVVSNNKAPEERCQERADDVIRIPASDTQCQAYCLLEATAIPILQKLVCLCAYPAANWKFATVNFDQTRFFLKEQEKIINDAIHQDKNDDRKMTFKHAALLHLLVTIRDVLLTCGLDEALGYLSNAKDIYKSVLDSYLDNIWRQLKILQFIKEKRPKTNYKVQELQCQILSRLQSQQKMKVLIIIRMNSDGEKHLLIKTLKKIEGLTVTVLRSIARKDFLETTGVLKGTHSCVVVHNYSIREDFPWSSFSLVVEYNHVGHSCWAQHCQQLDIPFLAFKVAVPDTALQTDALLDGFGGFLLKIPIPYVFFASEGLLNTPGILRLLESNYNITLVERCCCESLKLFGSTERYVVLTVDEQTAVVVQDLEELHYEKASDNIIMRLMALSFQYSCCWIILYSKETLNSQYHLTEKALHHLAQIYAALVSSGLKSEELDVKVIIAPGVEETALIIRQIADHNLMMSKRDPHEWLDKSWVEVSPSKEEMNLLDFPCINPLVAQLMLHGAPSLHWLLRAAPAELQELLPQVPGKVLKHFCSITSLFKISSPSMTTSCQISSLQEDMNQTDLFISQRSAPIIQDHYSYDISEETVRRDTSSPRELRERLPPCLLPAAAPHSQRSRCSGWEGSGCGPNPVQRNPFLMNTESKKITRPALPSPRHSQSDVFSLGLTQVSCEPKMPQTDSQRRGSQDFVNCPETKGPRNVQVSNLVFLPEGSQPHLHWDFKKNSCRKQSSSFPPSCGAEQSTYSKRYSQKDDFSRDPPGRAWDELQDVTCRNANAGTKETFWREPVPSWDSFCATDSNVNQRGFKGLNFCQRAGNYLRQRRLPGSSSNWGDYETPTDLMYSQAPQPKKRRLMYEKVPGRVDGQTRLRFL</sequence>
<dbReference type="KEGG" id="rno:686050"/>
<feature type="region of interest" description="Disordered" evidence="1">
    <location>
        <begin position="1281"/>
        <end position="1304"/>
    </location>
</feature>
<dbReference type="OMA" id="WIILYSK"/>
<feature type="region of interest" description="Disordered" evidence="1">
    <location>
        <begin position="1336"/>
        <end position="1366"/>
    </location>
</feature>
<dbReference type="PANTHER" id="PTHR35668">
    <property type="entry name" value="PROTEIN SHORTAGE IN CHIASMATA 1 ORTHOLOG"/>
    <property type="match status" value="1"/>
</dbReference>
<dbReference type="GO" id="GO:0000794">
    <property type="term" value="C:condensed nuclear chromosome"/>
    <property type="evidence" value="ECO:0000266"/>
    <property type="project" value="RGD"/>
</dbReference>
<dbReference type="VEuPathDB" id="HostDB:ENSRNOG00000060520"/>
<dbReference type="GO" id="GO:0016887">
    <property type="term" value="F:ATP hydrolysis activity"/>
    <property type="evidence" value="ECO:0000266"/>
    <property type="project" value="RGD"/>
</dbReference>
<dbReference type="Bgee" id="ENSRNOG00000060520">
    <property type="expression patterns" value="Expressed in stomach and 1 other cell type or tissue"/>
</dbReference>
<reference evidence="2" key="1">
    <citation type="submission" date="2024-01" db="EMBL/GenBank/DDBJ databases">
        <title>GRCr8: a new rat reference genome assembly contstructed from accurate long reads and long range scaffolding.</title>
        <authorList>
            <person name="Doris P.A."/>
            <person name="Kalbfleisch T."/>
            <person name="Li K."/>
            <person name="Howe K."/>
            <person name="Wood J."/>
        </authorList>
    </citation>
    <scope>NUCLEOTIDE SEQUENCE [LARGE SCALE GENOMIC DNA]</scope>
    <source>
        <strain evidence="2">Brown Norway</strain>
    </source>
</reference>
<dbReference type="Ensembl" id="ENSRNOT00000087380.3">
    <property type="protein sequence ID" value="ENSRNOP00000071212.2"/>
    <property type="gene ID" value="ENSRNOG00000060520.3"/>
</dbReference>
<dbReference type="GeneTree" id="ENSGT00390000013037"/>
<organism evidence="2 3">
    <name type="scientific">Rattus norvegicus</name>
    <name type="common">Rat</name>
    <dbReference type="NCBI Taxonomy" id="10116"/>
    <lineage>
        <taxon>Eukaryota</taxon>
        <taxon>Metazoa</taxon>
        <taxon>Chordata</taxon>
        <taxon>Craniata</taxon>
        <taxon>Vertebrata</taxon>
        <taxon>Euteleostomi</taxon>
        <taxon>Mammalia</taxon>
        <taxon>Eutheria</taxon>
        <taxon>Euarchontoglires</taxon>
        <taxon>Glires</taxon>
        <taxon>Rodentia</taxon>
        <taxon>Myomorpha</taxon>
        <taxon>Muroidea</taxon>
        <taxon>Muridae</taxon>
        <taxon>Murinae</taxon>
        <taxon>Rattus</taxon>
    </lineage>
</organism>
<keyword evidence="3" id="KW-1185">Reference proteome</keyword>
<dbReference type="GO" id="GO:0003697">
    <property type="term" value="F:single-stranded DNA binding"/>
    <property type="evidence" value="ECO:0000266"/>
    <property type="project" value="RGD"/>
</dbReference>
<dbReference type="GO" id="GO:0005694">
    <property type="term" value="C:chromosome"/>
    <property type="evidence" value="ECO:0000266"/>
    <property type="project" value="RGD"/>
</dbReference>
<dbReference type="AGR" id="RGD:1586646"/>
<dbReference type="InParanoid" id="A0A0G2JZW6"/>
<evidence type="ECO:0000313" key="2">
    <source>
        <dbReference type="Ensembl" id="ENSRNOP00000071212.2"/>
    </source>
</evidence>
<dbReference type="OrthoDB" id="9909657at2759"/>
<dbReference type="Pfam" id="PF17825">
    <property type="entry name" value="DUF5587"/>
    <property type="match status" value="1"/>
</dbReference>
<dbReference type="AlphaFoldDB" id="A0A0G2JZW6"/>
<feature type="compositionally biased region" description="Polar residues" evidence="1">
    <location>
        <begin position="1336"/>
        <end position="1355"/>
    </location>
</feature>
<evidence type="ECO:0000313" key="3">
    <source>
        <dbReference type="Proteomes" id="UP000002494"/>
    </source>
</evidence>
<accession>A0A0G2JZW6</accession>
<dbReference type="RefSeq" id="XP_038966970.1">
    <property type="nucleotide sequence ID" value="XM_039111042.2"/>
</dbReference>
<feature type="compositionally biased region" description="Basic and acidic residues" evidence="1">
    <location>
        <begin position="490"/>
        <end position="503"/>
    </location>
</feature>
<feature type="compositionally biased region" description="Basic and acidic residues" evidence="1">
    <location>
        <begin position="1357"/>
        <end position="1366"/>
    </location>
</feature>
<dbReference type="Proteomes" id="UP000002494">
    <property type="component" value="Chromosome 5"/>
</dbReference>
<dbReference type="GeneID" id="686050"/>